<gene>
    <name evidence="6" type="ORF">RS130_11215</name>
</gene>
<evidence type="ECO:0000313" key="7">
    <source>
        <dbReference type="Proteomes" id="UP001247805"/>
    </source>
</evidence>
<dbReference type="EMBL" id="JAWDIO010000002">
    <property type="protein sequence ID" value="MDU0354425.1"/>
    <property type="molecule type" value="Genomic_DNA"/>
</dbReference>
<proteinExistence type="predicted"/>
<dbReference type="Proteomes" id="UP001247805">
    <property type="component" value="Unassembled WGS sequence"/>
</dbReference>
<protein>
    <submittedName>
        <fullName evidence="6">TonB-dependent receptor</fullName>
    </submittedName>
</protein>
<dbReference type="PANTHER" id="PTHR40980">
    <property type="entry name" value="PLUG DOMAIN-CONTAINING PROTEIN"/>
    <property type="match status" value="1"/>
</dbReference>
<keyword evidence="2" id="KW-0472">Membrane</keyword>
<organism evidence="6 7">
    <name type="scientific">Paraglaciecola aquimarina</name>
    <dbReference type="NCBI Taxonomy" id="1235557"/>
    <lineage>
        <taxon>Bacteria</taxon>
        <taxon>Pseudomonadati</taxon>
        <taxon>Pseudomonadota</taxon>
        <taxon>Gammaproteobacteria</taxon>
        <taxon>Alteromonadales</taxon>
        <taxon>Alteromonadaceae</taxon>
        <taxon>Paraglaciecola</taxon>
    </lineage>
</organism>
<keyword evidence="3" id="KW-0998">Cell outer membrane</keyword>
<evidence type="ECO:0000259" key="5">
    <source>
        <dbReference type="Pfam" id="PF00593"/>
    </source>
</evidence>
<dbReference type="RefSeq" id="WP_316026025.1">
    <property type="nucleotide sequence ID" value="NZ_JAWDIO010000002.1"/>
</dbReference>
<keyword evidence="7" id="KW-1185">Reference proteome</keyword>
<keyword evidence="6" id="KW-0675">Receptor</keyword>
<dbReference type="SUPFAM" id="SSF56935">
    <property type="entry name" value="Porins"/>
    <property type="match status" value="1"/>
</dbReference>
<evidence type="ECO:0000256" key="4">
    <source>
        <dbReference type="SAM" id="MobiDB-lite"/>
    </source>
</evidence>
<evidence type="ECO:0000256" key="1">
    <source>
        <dbReference type="ARBA" id="ARBA00004442"/>
    </source>
</evidence>
<dbReference type="PANTHER" id="PTHR40980:SF3">
    <property type="entry name" value="TONB-DEPENDENT RECEPTOR-LIKE BETA-BARREL DOMAIN-CONTAINING PROTEIN"/>
    <property type="match status" value="1"/>
</dbReference>
<evidence type="ECO:0000313" key="6">
    <source>
        <dbReference type="EMBL" id="MDU0354425.1"/>
    </source>
</evidence>
<accession>A0ABU3SWQ1</accession>
<evidence type="ECO:0000256" key="3">
    <source>
        <dbReference type="ARBA" id="ARBA00023237"/>
    </source>
</evidence>
<name>A0ABU3SWQ1_9ALTE</name>
<sequence>MKYQMFRNARDRDSLNAIFQFVPNENTEVKLSLSAFNQIVANNNQEIMVSPLYANGYSRDLDESSGNVDGDNYYDPTPGSDTSDRVLDPQEDWWTYNPQSRRFDKFLNRQSFGRNNESVSNTETKNKVATLALKHYFTDDFKMDLNLGYAKTNLDLLLVSGNTLGISTRRLTNNQKFEIPSDQIIPNGYDCTLEKCQMVVVPPELTLGSQPDGVAGDSASAYGGFSPTDPYANTVQQITQTQRRTQDTNKSVYLDFDWDLEFEHVEKVEFGAKWSKRVKEFESQWIQITSNTTTHYNTAQVDENGDYQQLTPVNTWQVFSQIPIADVASETPFVPDGFMNGLVGNNSAYSSDFLNGWTLIDTQKAALKLYEEYNDGQDIRFDDLLWVPDNTTRADVEQETASLYAKANFSFLDGRLSGDFGLRYVETEVEVIQDQTSVSYHGSPNMWTWHEMRDSGLFGNAADECSTFQRDPYNEGQVVRIDQGPAGNPFTWTDSFDGSFQTVNRYDANGNPIILPDKEFVEGGVIYSDVVRGGDTRVAGDVVEAQYSIDPNSTLKCYDQSFSGLANAWTSAAAPTARPDTFSDISTSGEAGQKNRQYAATLMHKYTNLLPSLNVNYIFNNDLIGRFAVSKTMARPRFEDVRAGFSFRETEESDRHSITGASDPEIEAMVSTNLDLSLEWYFNKTSQVSIAYFRKDIDDYVDRINTDVYVADIRRDYGIEGLSLDEFIIPIVESERLKSEENMLRPGETLASRGLGDDQRMCHPDRITNLTWDNQSEWVNNCAIVNLQYKTNGAQAKVEGLEFTYRQTYDFLPGIWSGLGSNVNYTYAKSNSDPVSLALTGQSDISSVPQSFTPKHTLNTSLYWDKFGHSVRLTHRYNSVQFVSRQFTDYLEWEDSKESLDLAVNYKINKNLTLRFDALNLGDVKVRRFLTADGVLLDQVDANGERYLAEYTQGNPMNDSSVDTDFTRTEYRTGRHYRLSMRMNF</sequence>
<dbReference type="Gene3D" id="2.40.170.20">
    <property type="entry name" value="TonB-dependent receptor, beta-barrel domain"/>
    <property type="match status" value="1"/>
</dbReference>
<evidence type="ECO:0000256" key="2">
    <source>
        <dbReference type="ARBA" id="ARBA00023136"/>
    </source>
</evidence>
<comment type="caution">
    <text evidence="6">The sequence shown here is derived from an EMBL/GenBank/DDBJ whole genome shotgun (WGS) entry which is preliminary data.</text>
</comment>
<dbReference type="InterPro" id="IPR000531">
    <property type="entry name" value="Beta-barrel_TonB"/>
</dbReference>
<dbReference type="Pfam" id="PF00593">
    <property type="entry name" value="TonB_dep_Rec_b-barrel"/>
    <property type="match status" value="1"/>
</dbReference>
<feature type="region of interest" description="Disordered" evidence="4">
    <location>
        <begin position="60"/>
        <end position="86"/>
    </location>
</feature>
<reference evidence="6 7" key="1">
    <citation type="submission" date="2023-10" db="EMBL/GenBank/DDBJ databases">
        <title>Glaciecola aquimarina strain GGW-M5 nov., isolated from a coastal seawater.</title>
        <authorList>
            <person name="Bayburt H."/>
            <person name="Kim J.M."/>
            <person name="Choi B.J."/>
            <person name="Jeon C.O."/>
        </authorList>
    </citation>
    <scope>NUCLEOTIDE SEQUENCE [LARGE SCALE GENOMIC DNA]</scope>
    <source>
        <strain evidence="6 7">KCTC 32108</strain>
    </source>
</reference>
<dbReference type="InterPro" id="IPR036942">
    <property type="entry name" value="Beta-barrel_TonB_sf"/>
</dbReference>
<comment type="subcellular location">
    <subcellularLocation>
        <location evidence="1">Cell outer membrane</location>
    </subcellularLocation>
</comment>
<feature type="domain" description="TonB-dependent receptor-like beta-barrel" evidence="5">
    <location>
        <begin position="572"/>
        <end position="921"/>
    </location>
</feature>